<evidence type="ECO:0000313" key="2">
    <source>
        <dbReference type="Proteomes" id="UP001201812"/>
    </source>
</evidence>
<organism evidence="1 2">
    <name type="scientific">Ditylenchus destructor</name>
    <dbReference type="NCBI Taxonomy" id="166010"/>
    <lineage>
        <taxon>Eukaryota</taxon>
        <taxon>Metazoa</taxon>
        <taxon>Ecdysozoa</taxon>
        <taxon>Nematoda</taxon>
        <taxon>Chromadorea</taxon>
        <taxon>Rhabditida</taxon>
        <taxon>Tylenchina</taxon>
        <taxon>Tylenchomorpha</taxon>
        <taxon>Sphaerularioidea</taxon>
        <taxon>Anguinidae</taxon>
        <taxon>Anguininae</taxon>
        <taxon>Ditylenchus</taxon>
    </lineage>
</organism>
<gene>
    <name evidence="1" type="ORF">DdX_21747</name>
</gene>
<dbReference type="Proteomes" id="UP001201812">
    <property type="component" value="Unassembled WGS sequence"/>
</dbReference>
<reference evidence="1" key="1">
    <citation type="submission" date="2022-01" db="EMBL/GenBank/DDBJ databases">
        <title>Genome Sequence Resource for Two Populations of Ditylenchus destructor, the Migratory Endoparasitic Phytonematode.</title>
        <authorList>
            <person name="Zhang H."/>
            <person name="Lin R."/>
            <person name="Xie B."/>
        </authorList>
    </citation>
    <scope>NUCLEOTIDE SEQUENCE</scope>
    <source>
        <strain evidence="1">BazhouSP</strain>
    </source>
</reference>
<proteinExistence type="predicted"/>
<keyword evidence="2" id="KW-1185">Reference proteome</keyword>
<evidence type="ECO:0000313" key="1">
    <source>
        <dbReference type="EMBL" id="KAI1691652.1"/>
    </source>
</evidence>
<dbReference type="EMBL" id="JAKKPZ010000889">
    <property type="protein sequence ID" value="KAI1691652.1"/>
    <property type="molecule type" value="Genomic_DNA"/>
</dbReference>
<protein>
    <submittedName>
        <fullName evidence="1">Uncharacterized protein</fullName>
    </submittedName>
</protein>
<comment type="caution">
    <text evidence="1">The sequence shown here is derived from an EMBL/GenBank/DDBJ whole genome shotgun (WGS) entry which is preliminary data.</text>
</comment>
<sequence length="101" mass="11415">MSKPRPVPIVLSRRDEAIDVSHAPIRAATGILALLRDPRDSRIANVREEIWSPVQRNINNQSAESHAIQFHGSHSQRTNEMAQKAVLYAELDAELKAYFRS</sequence>
<dbReference type="AlphaFoldDB" id="A0AAD4QVE5"/>
<name>A0AAD4QVE5_9BILA</name>
<accession>A0AAD4QVE5</accession>